<dbReference type="PANTHER" id="PTHR11712:SF336">
    <property type="entry name" value="3-OXOACYL-[ACYL-CARRIER-PROTEIN] SYNTHASE, MITOCHONDRIAL"/>
    <property type="match status" value="1"/>
</dbReference>
<dbReference type="AlphaFoldDB" id="A0A916QKW6"/>
<evidence type="ECO:0000313" key="7">
    <source>
        <dbReference type="Proteomes" id="UP000627715"/>
    </source>
</evidence>
<dbReference type="InterPro" id="IPR047224">
    <property type="entry name" value="FAS_alpha_su_C"/>
</dbReference>
<comment type="similarity">
    <text evidence="2 4">Belongs to the thiolase-like superfamily. Beta-ketoacyl-ACP synthases family.</text>
</comment>
<dbReference type="Proteomes" id="UP000627715">
    <property type="component" value="Unassembled WGS sequence"/>
</dbReference>
<evidence type="ECO:0000313" key="6">
    <source>
        <dbReference type="EMBL" id="GFZ81193.1"/>
    </source>
</evidence>
<dbReference type="SMART" id="SM00825">
    <property type="entry name" value="PKS_KS"/>
    <property type="match status" value="1"/>
</dbReference>
<protein>
    <submittedName>
        <fullName evidence="6">Beta-ketoacyl-[acyl-carrier-protein] synthase FabY</fullName>
    </submittedName>
</protein>
<dbReference type="InterPro" id="IPR014031">
    <property type="entry name" value="Ketoacyl_synth_C"/>
</dbReference>
<dbReference type="GO" id="GO:0006633">
    <property type="term" value="P:fatty acid biosynthetic process"/>
    <property type="evidence" value="ECO:0007669"/>
    <property type="project" value="TreeGrafter"/>
</dbReference>
<dbReference type="SUPFAM" id="SSF53901">
    <property type="entry name" value="Thiolase-like"/>
    <property type="match status" value="2"/>
</dbReference>
<keyword evidence="3 4" id="KW-0808">Transferase</keyword>
<dbReference type="Pfam" id="PF02801">
    <property type="entry name" value="Ketoacyl-synt_C"/>
    <property type="match status" value="1"/>
</dbReference>
<proteinExistence type="inferred from homology"/>
<evidence type="ECO:0000256" key="3">
    <source>
        <dbReference type="ARBA" id="ARBA00022679"/>
    </source>
</evidence>
<dbReference type="GO" id="GO:0004315">
    <property type="term" value="F:3-oxoacyl-[acyl-carrier-protein] synthase activity"/>
    <property type="evidence" value="ECO:0007669"/>
    <property type="project" value="TreeGrafter"/>
</dbReference>
<evidence type="ECO:0000256" key="4">
    <source>
        <dbReference type="RuleBase" id="RU003694"/>
    </source>
</evidence>
<dbReference type="PANTHER" id="PTHR11712">
    <property type="entry name" value="POLYKETIDE SYNTHASE-RELATED"/>
    <property type="match status" value="1"/>
</dbReference>
<comment type="pathway">
    <text evidence="1">Lipid metabolism; fatty acid biosynthesis.</text>
</comment>
<dbReference type="InterPro" id="IPR014030">
    <property type="entry name" value="Ketoacyl_synth_N"/>
</dbReference>
<dbReference type="InterPro" id="IPR020841">
    <property type="entry name" value="PKS_Beta-ketoAc_synthase_dom"/>
</dbReference>
<dbReference type="EMBL" id="BMIY01000011">
    <property type="protein sequence ID" value="GFZ81193.1"/>
    <property type="molecule type" value="Genomic_DNA"/>
</dbReference>
<feature type="domain" description="Ketosynthase family 3 (KS3)" evidence="5">
    <location>
        <begin position="1"/>
        <end position="550"/>
    </location>
</feature>
<gene>
    <name evidence="6" type="primary">fabY</name>
    <name evidence="6" type="ORF">GCM10011403_25450</name>
</gene>
<organism evidence="6 7">
    <name type="scientific">Pseudohongiella nitratireducens</name>
    <dbReference type="NCBI Taxonomy" id="1768907"/>
    <lineage>
        <taxon>Bacteria</taxon>
        <taxon>Pseudomonadati</taxon>
        <taxon>Pseudomonadota</taxon>
        <taxon>Gammaproteobacteria</taxon>
        <taxon>Pseudomonadales</taxon>
        <taxon>Pseudohongiellaceae</taxon>
        <taxon>Pseudohongiella</taxon>
    </lineage>
</organism>
<reference evidence="6" key="2">
    <citation type="submission" date="2020-09" db="EMBL/GenBank/DDBJ databases">
        <authorList>
            <person name="Sun Q."/>
            <person name="Zhou Y."/>
        </authorList>
    </citation>
    <scope>NUCLEOTIDE SEQUENCE</scope>
    <source>
        <strain evidence="6">CGMCC 1.15425</strain>
    </source>
</reference>
<dbReference type="GO" id="GO:0005829">
    <property type="term" value="C:cytosol"/>
    <property type="evidence" value="ECO:0007669"/>
    <property type="project" value="TreeGrafter"/>
</dbReference>
<dbReference type="InterPro" id="IPR016039">
    <property type="entry name" value="Thiolase-like"/>
</dbReference>
<dbReference type="PROSITE" id="PS52004">
    <property type="entry name" value="KS3_2"/>
    <property type="match status" value="1"/>
</dbReference>
<comment type="caution">
    <text evidence="6">The sequence shown here is derived from an EMBL/GenBank/DDBJ whole genome shotgun (WGS) entry which is preliminary data.</text>
</comment>
<dbReference type="CDD" id="cd00828">
    <property type="entry name" value="elong_cond_enzymes"/>
    <property type="match status" value="1"/>
</dbReference>
<name>A0A916QKW6_9GAMM</name>
<reference evidence="6" key="1">
    <citation type="journal article" date="2014" name="Int. J. Syst. Evol. Microbiol.">
        <title>Complete genome sequence of Corynebacterium casei LMG S-19264T (=DSM 44701T), isolated from a smear-ripened cheese.</title>
        <authorList>
            <consortium name="US DOE Joint Genome Institute (JGI-PGF)"/>
            <person name="Walter F."/>
            <person name="Albersmeier A."/>
            <person name="Kalinowski J."/>
            <person name="Ruckert C."/>
        </authorList>
    </citation>
    <scope>NUCLEOTIDE SEQUENCE</scope>
    <source>
        <strain evidence="6">CGMCC 1.15425</strain>
    </source>
</reference>
<evidence type="ECO:0000256" key="2">
    <source>
        <dbReference type="ARBA" id="ARBA00008467"/>
    </source>
</evidence>
<evidence type="ECO:0000256" key="1">
    <source>
        <dbReference type="ARBA" id="ARBA00005194"/>
    </source>
</evidence>
<dbReference type="OrthoDB" id="9784825at2"/>
<dbReference type="InterPro" id="IPR000794">
    <property type="entry name" value="Beta-ketoacyl_synthase"/>
</dbReference>
<dbReference type="RefSeq" id="WP_068811237.1">
    <property type="nucleotide sequence ID" value="NZ_BMIY01000011.1"/>
</dbReference>
<evidence type="ECO:0000259" key="5">
    <source>
        <dbReference type="PROSITE" id="PS52004"/>
    </source>
</evidence>
<keyword evidence="7" id="KW-1185">Reference proteome</keyword>
<dbReference type="Pfam" id="PF00109">
    <property type="entry name" value="ketoacyl-synt"/>
    <property type="match status" value="1"/>
</dbReference>
<dbReference type="Gene3D" id="3.40.47.10">
    <property type="match status" value="1"/>
</dbReference>
<sequence>MTALPVIVGFGGINPAGRSSAHHGYRRLVLDNLSTADARDTKASLASLMGLLHWHNGQWLNTQKQPVELDSYLTELEPILKAGTLIRKLENDRFDPNHIPFHKKARLTGTDGESIRFRIRRNQLPDQIPMGWLISDADDGQVDVEVHNGLDVLTESVRPSPVNAAGQLPSGFDPKTLYQSRNHPRGLQMTVFGASDAIQSLGFDWDQVLNHVSVEQISVYAGSSMSQLDYEGNGGLMQARLLGNRVSSKQLALGFAEMPADFINAYVLGNLGTTGTNAAACATFLYNLRQAIRDIRSGTHRIAVVGTAEAPILPEVIDGYTTMGALVNDKALQALDEHLGLTAPDFRRACRPFGLNAGFTLGESAQFIVLCDDKLALELGANIHGSVNDVFVNADGFKKSISSPGVGNYLTMAQAAAATANVIGEKGLRERSYVQAHGTGTPQNRITESHIFSTMAKNWGIEKWPVTALKTYIGHSLASASADQLVSSLGLWQYGWMPGITTVDQLAEDVHTEGLDFLLQNREVGAQAMDAVILNAKGFGGNNASASVLAPHVTQRMLEKRHGKAAISEWQKKNEAVAQASRDYDSAKTRGETSLIYRFGDQVIDGMEDGAVAMTPDSISIKGFARKVTLPKDSAYADMLETDN</sequence>
<accession>A0A916QKW6</accession>